<dbReference type="AlphaFoldDB" id="A0A1R4H8W3"/>
<evidence type="ECO:0000313" key="1">
    <source>
        <dbReference type="EMBL" id="SJM92636.1"/>
    </source>
</evidence>
<name>A0A1R4H8W3_9GAMM</name>
<gene>
    <name evidence="1" type="ORF">CRENPOLYSF2_280009</name>
</gene>
<sequence>MTGRFWWNGSVVFLPLRKSLLNDVEIVHGKHKKHGKIDELRK</sequence>
<accession>A0A1R4H8W3</accession>
<protein>
    <submittedName>
        <fullName evidence="1">Uncharacterized protein</fullName>
    </submittedName>
</protein>
<dbReference type="Proteomes" id="UP000195442">
    <property type="component" value="Unassembled WGS sequence"/>
</dbReference>
<proteinExistence type="predicted"/>
<dbReference type="EMBL" id="FUKJ01000201">
    <property type="protein sequence ID" value="SJM92636.1"/>
    <property type="molecule type" value="Genomic_DNA"/>
</dbReference>
<reference evidence="2" key="1">
    <citation type="submission" date="2017-02" db="EMBL/GenBank/DDBJ databases">
        <authorList>
            <person name="Daims H."/>
        </authorList>
    </citation>
    <scope>NUCLEOTIDE SEQUENCE [LARGE SCALE GENOMIC DNA]</scope>
</reference>
<evidence type="ECO:0000313" key="2">
    <source>
        <dbReference type="Proteomes" id="UP000195442"/>
    </source>
</evidence>
<organism evidence="1 2">
    <name type="scientific">Crenothrix polyspora</name>
    <dbReference type="NCBI Taxonomy" id="360316"/>
    <lineage>
        <taxon>Bacteria</taxon>
        <taxon>Pseudomonadati</taxon>
        <taxon>Pseudomonadota</taxon>
        <taxon>Gammaproteobacteria</taxon>
        <taxon>Methylococcales</taxon>
        <taxon>Crenotrichaceae</taxon>
        <taxon>Crenothrix</taxon>
    </lineage>
</organism>
<keyword evidence="2" id="KW-1185">Reference proteome</keyword>